<dbReference type="InterPro" id="IPR017911">
    <property type="entry name" value="MacB-like_ATP-bd"/>
</dbReference>
<evidence type="ECO:0000256" key="1">
    <source>
        <dbReference type="ARBA" id="ARBA00022448"/>
    </source>
</evidence>
<keyword evidence="2" id="KW-0547">Nucleotide-binding</keyword>
<dbReference type="GO" id="GO:0005524">
    <property type="term" value="F:ATP binding"/>
    <property type="evidence" value="ECO:0007669"/>
    <property type="project" value="UniProtKB-KW"/>
</dbReference>
<dbReference type="SMART" id="SM00382">
    <property type="entry name" value="AAA"/>
    <property type="match status" value="1"/>
</dbReference>
<evidence type="ECO:0000313" key="5">
    <source>
        <dbReference type="EMBL" id="APM40793.1"/>
    </source>
</evidence>
<accession>A0A1L5FCX5</accession>
<dbReference type="Gene3D" id="3.40.50.300">
    <property type="entry name" value="P-loop containing nucleotide triphosphate hydrolases"/>
    <property type="match status" value="1"/>
</dbReference>
<dbReference type="SUPFAM" id="SSF52540">
    <property type="entry name" value="P-loop containing nucleoside triphosphate hydrolases"/>
    <property type="match status" value="1"/>
</dbReference>
<dbReference type="PROSITE" id="PS00211">
    <property type="entry name" value="ABC_TRANSPORTER_1"/>
    <property type="match status" value="1"/>
</dbReference>
<dbReference type="Proteomes" id="UP000184604">
    <property type="component" value="Chromosome"/>
</dbReference>
<gene>
    <name evidence="5" type="ORF">BS101_19805</name>
</gene>
<dbReference type="FunFam" id="3.40.50.300:FF:000032">
    <property type="entry name" value="Export ABC transporter ATP-binding protein"/>
    <property type="match status" value="1"/>
</dbReference>
<dbReference type="InterPro" id="IPR027417">
    <property type="entry name" value="P-loop_NTPase"/>
</dbReference>
<dbReference type="GO" id="GO:0016887">
    <property type="term" value="F:ATP hydrolysis activity"/>
    <property type="evidence" value="ECO:0007669"/>
    <property type="project" value="InterPro"/>
</dbReference>
<evidence type="ECO:0000256" key="3">
    <source>
        <dbReference type="ARBA" id="ARBA00022840"/>
    </source>
</evidence>
<dbReference type="PANTHER" id="PTHR24220">
    <property type="entry name" value="IMPORT ATP-BINDING PROTEIN"/>
    <property type="match status" value="1"/>
</dbReference>
<dbReference type="PANTHER" id="PTHR24220:SF86">
    <property type="entry name" value="ABC TRANSPORTER ABCH.1"/>
    <property type="match status" value="1"/>
</dbReference>
<dbReference type="InterPro" id="IPR015854">
    <property type="entry name" value="ABC_transpr_LolD-like"/>
</dbReference>
<evidence type="ECO:0000256" key="2">
    <source>
        <dbReference type="ARBA" id="ARBA00022741"/>
    </source>
</evidence>
<reference evidence="5 6" key="1">
    <citation type="submission" date="2016-12" db="EMBL/GenBank/DDBJ databases">
        <title>Complete genome sequence of Clostridium kluyveri JZZ isolated from the pit mud of a Chinese flavor liquor-making factory.</title>
        <authorList>
            <person name="Wang Y."/>
        </authorList>
    </citation>
    <scope>NUCLEOTIDE SEQUENCE [LARGE SCALE GENOMIC DNA]</scope>
    <source>
        <strain evidence="5 6">JZZ</strain>
    </source>
</reference>
<keyword evidence="1" id="KW-0813">Transport</keyword>
<organism evidence="5 6">
    <name type="scientific">Clostridium kluyveri</name>
    <dbReference type="NCBI Taxonomy" id="1534"/>
    <lineage>
        <taxon>Bacteria</taxon>
        <taxon>Bacillati</taxon>
        <taxon>Bacillota</taxon>
        <taxon>Clostridia</taxon>
        <taxon>Eubacteriales</taxon>
        <taxon>Clostridiaceae</taxon>
        <taxon>Clostridium</taxon>
    </lineage>
</organism>
<sequence length="256" mass="28844">MITKNLLLKINSIEKKYYIGKNEINALKNVSFELDKGEFIVVMGRSGSGKTTLLNILGGLDSPTGGKIFMNGKEVRDYHKEPYATEYRREKIGFVFQSYNLLKALTVEENVALPLILKNEKPLKIKERTAEILELVGLSKWHNHRSVELSGGQQQRVAVARALITSPAILLADEPTGNLDSQTSEEILQLIVNMKNKLNQSIVLVTHDPKVAAYGDRVLFFNDGEIVNEYRNQQDISINDNITMIINKFQSLIRGE</sequence>
<dbReference type="RefSeq" id="WP_073540353.1">
    <property type="nucleotide sequence ID" value="NZ_CP018335.1"/>
</dbReference>
<dbReference type="GO" id="GO:0098796">
    <property type="term" value="C:membrane protein complex"/>
    <property type="evidence" value="ECO:0007669"/>
    <property type="project" value="UniProtKB-ARBA"/>
</dbReference>
<name>A0A1L5FCX5_CLOKL</name>
<dbReference type="InterPro" id="IPR017871">
    <property type="entry name" value="ABC_transporter-like_CS"/>
</dbReference>
<dbReference type="OrthoDB" id="9802264at2"/>
<protein>
    <submittedName>
        <fullName evidence="5">ABC transporter ATP-binding protein</fullName>
    </submittedName>
</protein>
<feature type="domain" description="ABC transporter" evidence="4">
    <location>
        <begin position="8"/>
        <end position="248"/>
    </location>
</feature>
<dbReference type="CDD" id="cd03255">
    <property type="entry name" value="ABC_MJ0796_LolCDE_FtsE"/>
    <property type="match status" value="1"/>
</dbReference>
<dbReference type="InterPro" id="IPR003439">
    <property type="entry name" value="ABC_transporter-like_ATP-bd"/>
</dbReference>
<proteinExistence type="predicted"/>
<dbReference type="GO" id="GO:0022857">
    <property type="term" value="F:transmembrane transporter activity"/>
    <property type="evidence" value="ECO:0007669"/>
    <property type="project" value="TreeGrafter"/>
</dbReference>
<evidence type="ECO:0000313" key="6">
    <source>
        <dbReference type="Proteomes" id="UP000184604"/>
    </source>
</evidence>
<dbReference type="EMBL" id="CP018335">
    <property type="protein sequence ID" value="APM40793.1"/>
    <property type="molecule type" value="Genomic_DNA"/>
</dbReference>
<evidence type="ECO:0000259" key="4">
    <source>
        <dbReference type="PROSITE" id="PS50893"/>
    </source>
</evidence>
<dbReference type="Pfam" id="PF00005">
    <property type="entry name" value="ABC_tran"/>
    <property type="match status" value="1"/>
</dbReference>
<dbReference type="GO" id="GO:0005886">
    <property type="term" value="C:plasma membrane"/>
    <property type="evidence" value="ECO:0007669"/>
    <property type="project" value="TreeGrafter"/>
</dbReference>
<dbReference type="InterPro" id="IPR003593">
    <property type="entry name" value="AAA+_ATPase"/>
</dbReference>
<dbReference type="AlphaFoldDB" id="A0A1L5FCX5"/>
<keyword evidence="3 5" id="KW-0067">ATP-binding</keyword>
<dbReference type="PROSITE" id="PS50893">
    <property type="entry name" value="ABC_TRANSPORTER_2"/>
    <property type="match status" value="1"/>
</dbReference>